<protein>
    <submittedName>
        <fullName evidence="4">GNAT family N-acetyltransferase</fullName>
    </submittedName>
</protein>
<feature type="domain" description="N-acetyltransferase" evidence="3">
    <location>
        <begin position="15"/>
        <end position="167"/>
    </location>
</feature>
<keyword evidence="1" id="KW-0808">Transferase</keyword>
<organism evidence="4 5">
    <name type="scientific">Parasphingorhabdus litoris</name>
    <dbReference type="NCBI Taxonomy" id="394733"/>
    <lineage>
        <taxon>Bacteria</taxon>
        <taxon>Pseudomonadati</taxon>
        <taxon>Pseudomonadota</taxon>
        <taxon>Alphaproteobacteria</taxon>
        <taxon>Sphingomonadales</taxon>
        <taxon>Sphingomonadaceae</taxon>
        <taxon>Parasphingorhabdus</taxon>
    </lineage>
</organism>
<dbReference type="PANTHER" id="PTHR43072">
    <property type="entry name" value="N-ACETYLTRANSFERASE"/>
    <property type="match status" value="1"/>
</dbReference>
<dbReference type="PANTHER" id="PTHR43072:SF23">
    <property type="entry name" value="UPF0039 PROTEIN C11D3.02C"/>
    <property type="match status" value="1"/>
</dbReference>
<dbReference type="InterPro" id="IPR016181">
    <property type="entry name" value="Acyl_CoA_acyltransferase"/>
</dbReference>
<dbReference type="PROSITE" id="PS51186">
    <property type="entry name" value="GNAT"/>
    <property type="match status" value="1"/>
</dbReference>
<dbReference type="CDD" id="cd04301">
    <property type="entry name" value="NAT_SF"/>
    <property type="match status" value="1"/>
</dbReference>
<keyword evidence="5" id="KW-1185">Reference proteome</keyword>
<gene>
    <name evidence="4" type="ORF">GCM10009096_18940</name>
</gene>
<sequence>MRQSELVTMTTTANVVVQSLTVADADAILDIYQQGMDTGHATFQEHAPSWNDWDQSHLQTPRLGAFVDTELAGWAALSPTSSRCVYAGVAEESVYVASKFAGMGIGLMLLQAIVAASEEEGIWTLTAGVFPENEASMKLHQKAGFKTLGRRERIGKMTFGPLADQWRDVISFERRSDDPKFG</sequence>
<dbReference type="SUPFAM" id="SSF55729">
    <property type="entry name" value="Acyl-CoA N-acyltransferases (Nat)"/>
    <property type="match status" value="1"/>
</dbReference>
<name>A0ABN1AIN1_9SPHN</name>
<dbReference type="Pfam" id="PF00583">
    <property type="entry name" value="Acetyltransf_1"/>
    <property type="match status" value="1"/>
</dbReference>
<evidence type="ECO:0000256" key="1">
    <source>
        <dbReference type="ARBA" id="ARBA00022679"/>
    </source>
</evidence>
<dbReference type="RefSeq" id="WP_343759090.1">
    <property type="nucleotide sequence ID" value="NZ_BAAAEM010000002.1"/>
</dbReference>
<evidence type="ECO:0000259" key="3">
    <source>
        <dbReference type="PROSITE" id="PS51186"/>
    </source>
</evidence>
<evidence type="ECO:0000256" key="2">
    <source>
        <dbReference type="ARBA" id="ARBA00023315"/>
    </source>
</evidence>
<dbReference type="InterPro" id="IPR000182">
    <property type="entry name" value="GNAT_dom"/>
</dbReference>
<reference evidence="4 5" key="1">
    <citation type="journal article" date="2019" name="Int. J. Syst. Evol. Microbiol.">
        <title>The Global Catalogue of Microorganisms (GCM) 10K type strain sequencing project: providing services to taxonomists for standard genome sequencing and annotation.</title>
        <authorList>
            <consortium name="The Broad Institute Genomics Platform"/>
            <consortium name="The Broad Institute Genome Sequencing Center for Infectious Disease"/>
            <person name="Wu L."/>
            <person name="Ma J."/>
        </authorList>
    </citation>
    <scope>NUCLEOTIDE SEQUENCE [LARGE SCALE GENOMIC DNA]</scope>
    <source>
        <strain evidence="4 5">JCM 14162</strain>
    </source>
</reference>
<evidence type="ECO:0000313" key="4">
    <source>
        <dbReference type="EMBL" id="GAA0477272.1"/>
    </source>
</evidence>
<keyword evidence="2" id="KW-0012">Acyltransferase</keyword>
<evidence type="ECO:0000313" key="5">
    <source>
        <dbReference type="Proteomes" id="UP001500713"/>
    </source>
</evidence>
<dbReference type="Gene3D" id="3.40.630.30">
    <property type="match status" value="1"/>
</dbReference>
<proteinExistence type="predicted"/>
<comment type="caution">
    <text evidence="4">The sequence shown here is derived from an EMBL/GenBank/DDBJ whole genome shotgun (WGS) entry which is preliminary data.</text>
</comment>
<dbReference type="EMBL" id="BAAAEM010000002">
    <property type="protein sequence ID" value="GAA0477272.1"/>
    <property type="molecule type" value="Genomic_DNA"/>
</dbReference>
<accession>A0ABN1AIN1</accession>
<dbReference type="Proteomes" id="UP001500713">
    <property type="component" value="Unassembled WGS sequence"/>
</dbReference>